<evidence type="ECO:0000313" key="3">
    <source>
        <dbReference type="Proteomes" id="UP000266292"/>
    </source>
</evidence>
<keyword evidence="1" id="KW-0175">Coiled coil</keyword>
<keyword evidence="3" id="KW-1185">Reference proteome</keyword>
<organism evidence="2 3">
    <name type="scientific">Pontibacter actiniarum</name>
    <dbReference type="NCBI Taxonomy" id="323450"/>
    <lineage>
        <taxon>Bacteria</taxon>
        <taxon>Pseudomonadati</taxon>
        <taxon>Bacteroidota</taxon>
        <taxon>Cytophagia</taxon>
        <taxon>Cytophagales</taxon>
        <taxon>Hymenobacteraceae</taxon>
        <taxon>Pontibacter</taxon>
    </lineage>
</organism>
<dbReference type="KEGG" id="pact:CA264_00800"/>
<dbReference type="EMBL" id="CP021235">
    <property type="protein sequence ID" value="ARS34092.1"/>
    <property type="molecule type" value="Genomic_DNA"/>
</dbReference>
<accession>A0A1X9YML0</accession>
<dbReference type="AlphaFoldDB" id="A0A1X9YML0"/>
<evidence type="ECO:0000313" key="2">
    <source>
        <dbReference type="EMBL" id="ARS34092.1"/>
    </source>
</evidence>
<gene>
    <name evidence="2" type="ORF">CA264_00800</name>
</gene>
<name>A0A1X9YML0_9BACT</name>
<dbReference type="Proteomes" id="UP000266292">
    <property type="component" value="Chromosome"/>
</dbReference>
<reference evidence="3" key="1">
    <citation type="submission" date="2017-05" db="EMBL/GenBank/DDBJ databases">
        <authorList>
            <person name="Ray J."/>
            <person name="Price M."/>
            <person name="Deutschbauer A."/>
        </authorList>
    </citation>
    <scope>NUCLEOTIDE SEQUENCE [LARGE SCALE GENOMIC DNA]</scope>
    <source>
        <strain evidence="3">DSM 19842</strain>
    </source>
</reference>
<proteinExistence type="predicted"/>
<protein>
    <submittedName>
        <fullName evidence="2">Uncharacterized protein</fullName>
    </submittedName>
</protein>
<sequence>MTLRTIMKKTVEDKLDRIADIWNYFIWDYNFCSNKIKFNEDVKTNYFGDILGYFKDTLDIVFTSNKHSNYTDKFSFTISFLQAVYIQQDFIQEMLEIFKTGIDKGVLKKDPTYYINRDLRNELVGHPIRKFEDKLISSTLFSYQAREDEIQYLRYHKNNNFKFESKTYKIAEIQDRHREFLEKYFDKILLKLKSILEEYLSELDKLENVIDKHDFKTVLKLVELYFEAIFKSDFAYDKASLSKIFDRRNEHIRYQNFIEKFYNDLRAAIAEKRNSVKDVFERNVVDKTSFESLSLPKIEIVFASSADTEEVKKARQETYYYEIGKIATKRNSRDFNFFSGILKAKCKSNNLVLSELEHMRKNISDKIEYYTSLRLICLELKEE</sequence>
<feature type="coiled-coil region" evidence="1">
    <location>
        <begin position="189"/>
        <end position="216"/>
    </location>
</feature>
<evidence type="ECO:0000256" key="1">
    <source>
        <dbReference type="SAM" id="Coils"/>
    </source>
</evidence>